<evidence type="ECO:0000313" key="5">
    <source>
        <dbReference type="Proteomes" id="UP000051401"/>
    </source>
</evidence>
<dbReference type="EMBL" id="CP031598">
    <property type="protein sequence ID" value="QEW25150.1"/>
    <property type="molecule type" value="Genomic_DNA"/>
</dbReference>
<dbReference type="Gene3D" id="3.90.420.10">
    <property type="entry name" value="Oxidoreductase, molybdopterin-binding domain"/>
    <property type="match status" value="1"/>
</dbReference>
<dbReference type="STRING" id="540747.SAMN04488031_10638"/>
<evidence type="ECO:0000259" key="2">
    <source>
        <dbReference type="Pfam" id="PF00174"/>
    </source>
</evidence>
<dbReference type="RefSeq" id="WP_057819605.1">
    <property type="nucleotide sequence ID" value="NZ_CP031598.1"/>
</dbReference>
<proteinExistence type="predicted"/>
<dbReference type="AlphaFoldDB" id="A0A0T5P3D1"/>
<dbReference type="PATRIC" id="fig|540747.5.peg.2168"/>
<dbReference type="EMBL" id="LAXI01000019">
    <property type="protein sequence ID" value="KRS15737.1"/>
    <property type="molecule type" value="Genomic_DNA"/>
</dbReference>
<feature type="signal peptide" evidence="1">
    <location>
        <begin position="1"/>
        <end position="21"/>
    </location>
</feature>
<dbReference type="Proteomes" id="UP000051401">
    <property type="component" value="Unassembled WGS sequence"/>
</dbReference>
<gene>
    <name evidence="4" type="ORF">RIdsm_00935</name>
    <name evidence="3" type="ORF">XM52_21975</name>
</gene>
<organism evidence="3 5">
    <name type="scientific">Roseovarius indicus</name>
    <dbReference type="NCBI Taxonomy" id="540747"/>
    <lineage>
        <taxon>Bacteria</taxon>
        <taxon>Pseudomonadati</taxon>
        <taxon>Pseudomonadota</taxon>
        <taxon>Alphaproteobacteria</taxon>
        <taxon>Rhodobacterales</taxon>
        <taxon>Roseobacteraceae</taxon>
        <taxon>Roseovarius</taxon>
    </lineage>
</organism>
<dbReference type="SUPFAM" id="SSF56524">
    <property type="entry name" value="Oxidoreductase molybdopterin-binding domain"/>
    <property type="match status" value="1"/>
</dbReference>
<feature type="domain" description="Oxidoreductase molybdopterin-binding" evidence="2">
    <location>
        <begin position="69"/>
        <end position="141"/>
    </location>
</feature>
<accession>A0A0T5P3D1</accession>
<reference evidence="3 5" key="1">
    <citation type="submission" date="2015-04" db="EMBL/GenBank/DDBJ databases">
        <title>The draft genome sequence of Roseovarius indicus B108T.</title>
        <authorList>
            <person name="Li G."/>
            <person name="Lai Q."/>
            <person name="Shao Z."/>
            <person name="Yan P."/>
        </authorList>
    </citation>
    <scope>NUCLEOTIDE SEQUENCE [LARGE SCALE GENOMIC DNA]</scope>
    <source>
        <strain evidence="3 5">B108</strain>
    </source>
</reference>
<keyword evidence="1" id="KW-0732">Signal</keyword>
<name>A0A0T5P3D1_9RHOB</name>
<evidence type="ECO:0000313" key="3">
    <source>
        <dbReference type="EMBL" id="KRS15737.1"/>
    </source>
</evidence>
<dbReference type="KEGG" id="rid:RIdsm_00935"/>
<feature type="chain" id="PRO_5010437330" evidence="1">
    <location>
        <begin position="22"/>
        <end position="168"/>
    </location>
</feature>
<reference evidence="4 6" key="2">
    <citation type="submission" date="2018-08" db="EMBL/GenBank/DDBJ databases">
        <title>Genetic Globetrotter - A new plasmid hitch-hiking vast phylogenetic and geographic distances.</title>
        <authorList>
            <person name="Vollmers J."/>
            <person name="Petersen J."/>
        </authorList>
    </citation>
    <scope>NUCLEOTIDE SEQUENCE [LARGE SCALE GENOMIC DNA]</scope>
    <source>
        <strain evidence="4 6">DSM 26383</strain>
    </source>
</reference>
<dbReference type="Proteomes" id="UP000325785">
    <property type="component" value="Chromosome"/>
</dbReference>
<dbReference type="OrthoDB" id="9798763at2"/>
<evidence type="ECO:0000313" key="4">
    <source>
        <dbReference type="EMBL" id="QEW25150.1"/>
    </source>
</evidence>
<dbReference type="Pfam" id="PF00174">
    <property type="entry name" value="Oxidored_molyb"/>
    <property type="match status" value="1"/>
</dbReference>
<dbReference type="InterPro" id="IPR000572">
    <property type="entry name" value="OxRdtase_Mopterin-bd_dom"/>
</dbReference>
<evidence type="ECO:0000256" key="1">
    <source>
        <dbReference type="SAM" id="SignalP"/>
    </source>
</evidence>
<dbReference type="InterPro" id="IPR036374">
    <property type="entry name" value="OxRdtase_Mopterin-bd_sf"/>
</dbReference>
<protein>
    <submittedName>
        <fullName evidence="3 4">Oxidoreductase</fullName>
    </submittedName>
</protein>
<keyword evidence="5" id="KW-1185">Reference proteome</keyword>
<evidence type="ECO:0000313" key="6">
    <source>
        <dbReference type="Proteomes" id="UP000325785"/>
    </source>
</evidence>
<sequence length="168" mass="18014">MRKLISILATVAGLFAAPVLAEPLATPQGDVVLTVSGAIGETNKGETASFDMDMLKAMPATSFETTTLWTEGKSAFAGVALAEILDRLGVTEGTVVASAINDYSIEIPVESITPSAPIVAYELDGASMSRRQKGPLWIVYPYDSDAAFRTEVIYARSIWQLDRIEIVQ</sequence>